<dbReference type="OrthoDB" id="3636394at2759"/>
<proteinExistence type="predicted"/>
<evidence type="ECO:0000256" key="1">
    <source>
        <dbReference type="SAM" id="MobiDB-lite"/>
    </source>
</evidence>
<dbReference type="AlphaFoldDB" id="A0A553I959"/>
<gene>
    <name evidence="2" type="ORF">FHL15_002412</name>
</gene>
<evidence type="ECO:0000313" key="3">
    <source>
        <dbReference type="Proteomes" id="UP000319160"/>
    </source>
</evidence>
<reference evidence="3" key="1">
    <citation type="submission" date="2019-06" db="EMBL/GenBank/DDBJ databases">
        <title>Draft genome sequence of the griseofulvin-producing fungus Xylaria cubensis strain G536.</title>
        <authorList>
            <person name="Mead M.E."/>
            <person name="Raja H.A."/>
            <person name="Steenwyk J.L."/>
            <person name="Knowles S.L."/>
            <person name="Oberlies N.H."/>
            <person name="Rokas A."/>
        </authorList>
    </citation>
    <scope>NUCLEOTIDE SEQUENCE [LARGE SCALE GENOMIC DNA]</scope>
    <source>
        <strain evidence="3">G536</strain>
    </source>
</reference>
<sequence length="316" mass="34712">MTTHEQFAKFSNDTVYSTSLALTSQQIALFRRSSEPLYLSLHAYSLHCSWLLTTALTNHTLAGLERIFRFLQSCVQIVVAYPSAFRTLGRLGTLGTLPKRSALLVLQQRLDLARRYVRVFRFLSVFQQAQRLLMRREHAIAVQENATGASKSDRKVEGSSPTPSSPSPQRVGKAEEWLDILGLTLTGLYLVIESSTIIDYMQIDGLQVWGPDRYLAINVEAQHFWFLALLCAVLTGLLRIRGLFGANEGPSGGKAQTLGKLVKGVVTNAADIILPGVIVGWLDVSPGVVALVMCATTLSTSLDIWERCGSEISGSK</sequence>
<dbReference type="Proteomes" id="UP000319160">
    <property type="component" value="Unassembled WGS sequence"/>
</dbReference>
<organism evidence="2 3">
    <name type="scientific">Xylaria flabelliformis</name>
    <dbReference type="NCBI Taxonomy" id="2512241"/>
    <lineage>
        <taxon>Eukaryota</taxon>
        <taxon>Fungi</taxon>
        <taxon>Dikarya</taxon>
        <taxon>Ascomycota</taxon>
        <taxon>Pezizomycotina</taxon>
        <taxon>Sordariomycetes</taxon>
        <taxon>Xylariomycetidae</taxon>
        <taxon>Xylariales</taxon>
        <taxon>Xylariaceae</taxon>
        <taxon>Xylaria</taxon>
    </lineage>
</organism>
<dbReference type="EMBL" id="VFLP01000009">
    <property type="protein sequence ID" value="TRX96746.1"/>
    <property type="molecule type" value="Genomic_DNA"/>
</dbReference>
<feature type="region of interest" description="Disordered" evidence="1">
    <location>
        <begin position="145"/>
        <end position="171"/>
    </location>
</feature>
<name>A0A553I959_9PEZI</name>
<accession>A0A553I959</accession>
<evidence type="ECO:0000313" key="2">
    <source>
        <dbReference type="EMBL" id="TRX96746.1"/>
    </source>
</evidence>
<keyword evidence="3" id="KW-1185">Reference proteome</keyword>
<comment type="caution">
    <text evidence="2">The sequence shown here is derived from an EMBL/GenBank/DDBJ whole genome shotgun (WGS) entry which is preliminary data.</text>
</comment>
<evidence type="ECO:0008006" key="4">
    <source>
        <dbReference type="Google" id="ProtNLM"/>
    </source>
</evidence>
<protein>
    <recommendedName>
        <fullName evidence="4">PEX11 domain protein</fullName>
    </recommendedName>
</protein>